<keyword evidence="2" id="KW-0863">Zinc-finger</keyword>
<evidence type="ECO:0000256" key="4">
    <source>
        <dbReference type="SAM" id="MobiDB-lite"/>
    </source>
</evidence>
<gene>
    <name evidence="5" type="ORF">ECRASSUSDP1_LOCUS22080</name>
</gene>
<protein>
    <submittedName>
        <fullName evidence="5">Uncharacterized protein</fullName>
    </submittedName>
</protein>
<dbReference type="PANTHER" id="PTHR14493:SF50">
    <property type="entry name" value="RING FINGER PROTEIN UNKEMPT"/>
    <property type="match status" value="1"/>
</dbReference>
<keyword evidence="3" id="KW-0862">Zinc</keyword>
<evidence type="ECO:0000256" key="3">
    <source>
        <dbReference type="ARBA" id="ARBA00022833"/>
    </source>
</evidence>
<dbReference type="InterPro" id="IPR045234">
    <property type="entry name" value="Unkempt-like"/>
</dbReference>
<dbReference type="GO" id="GO:0008270">
    <property type="term" value="F:zinc ion binding"/>
    <property type="evidence" value="ECO:0007669"/>
    <property type="project" value="UniProtKB-KW"/>
</dbReference>
<evidence type="ECO:0000256" key="2">
    <source>
        <dbReference type="ARBA" id="ARBA00022771"/>
    </source>
</evidence>
<dbReference type="EMBL" id="CAMPGE010022612">
    <property type="protein sequence ID" value="CAI2380643.1"/>
    <property type="molecule type" value="Genomic_DNA"/>
</dbReference>
<comment type="caution">
    <text evidence="5">The sequence shown here is derived from an EMBL/GenBank/DDBJ whole genome shotgun (WGS) entry which is preliminary data.</text>
</comment>
<keyword evidence="1" id="KW-0479">Metal-binding</keyword>
<feature type="compositionally biased region" description="Basic and acidic residues" evidence="4">
    <location>
        <begin position="770"/>
        <end position="780"/>
    </location>
</feature>
<evidence type="ECO:0000313" key="5">
    <source>
        <dbReference type="EMBL" id="CAI2380643.1"/>
    </source>
</evidence>
<feature type="region of interest" description="Disordered" evidence="4">
    <location>
        <begin position="811"/>
        <end position="834"/>
    </location>
</feature>
<organism evidence="5 6">
    <name type="scientific">Euplotes crassus</name>
    <dbReference type="NCBI Taxonomy" id="5936"/>
    <lineage>
        <taxon>Eukaryota</taxon>
        <taxon>Sar</taxon>
        <taxon>Alveolata</taxon>
        <taxon>Ciliophora</taxon>
        <taxon>Intramacronucleata</taxon>
        <taxon>Spirotrichea</taxon>
        <taxon>Hypotrichia</taxon>
        <taxon>Euplotida</taxon>
        <taxon>Euplotidae</taxon>
        <taxon>Moneuplotes</taxon>
    </lineage>
</organism>
<evidence type="ECO:0000313" key="6">
    <source>
        <dbReference type="Proteomes" id="UP001295684"/>
    </source>
</evidence>
<dbReference type="Proteomes" id="UP001295684">
    <property type="component" value="Unassembled WGS sequence"/>
</dbReference>
<sequence>MDNPNFDKEEDHKFNSDAITSAFDQFGFSQDSIWGGYGQDNGFQGQDLNFKQQNFTLEGHGMKNCGDLQNEIPQYNYSTQTQYINNSSPTQKFSQEPMMHGSAIGREQPYLNMRDNNLQNSLHPLDGQISHHTGPNNLGPCQISAPLQLQRNPEVPKTPSPIGQDRISSNSLSDQKGGKMQQISKKLPRVIRCVVVPMDPDAEPYEISIKIKGGETSMKQVFTEDYYYWTKVFKGYSPIEPPGYSVFRKQVKAEESQNQIIQILLLKCEGHKFPRNPNAHPFELHCETLFYGPLVIATNLKEQPYSLGDFSLEDLELLKELNKESAKDKPNPLDLKNYKKCTPEYHLQDPLLDLDLEIENSKMKFVFDYFNKNCSKHEQLNMRPSYVDLEELMESLDKESFYIYRFKTEMCPHIKIKHNYKDCLYFHNIKDYRRKPDFMRYYPESCVNGANCPNNPFCDMSHSIFENMYHPLKYKVNNCDKMIHDMHNSLVVCIRGDRCAFYHDEEDRRKISSNGCKLNVSEEIKHSSKQKKINKQQKGKADRFVPFSPFEEVSPDVDVYQRKHARTDYMLNPLPSLSKPVAVGVSKRTSQFGENSSNYSFNQDPQMNNHQFVPSNVNEMQYQMPVQQREMHRDSLEVPQCASDTFNAPIYNNQLFDGNTIPSRQHSYSENAAYPFNRHYNRGHVMPMSSPMEMRGRPNYSANFNNPSPRYDHQAMESTTPSTEVIGAQIPSKIEADPFKYLTNERNPYERRADSLKYQAPPGLSGIGYRMDEGSDRSDSRSQNNFAEKLNEKLQSNQIFKIQRKITEDHEYENVSQMSSKEGSDSKPKKSKMCKNSIGFIPKHLRSAQKAPSDDISDLVDNLVNSRKASKADEEEEVNPITTENQANPIEKDFRKLIEDI</sequence>
<dbReference type="AlphaFoldDB" id="A0AAD1XXF0"/>
<reference evidence="5" key="1">
    <citation type="submission" date="2023-07" db="EMBL/GenBank/DDBJ databases">
        <authorList>
            <consortium name="AG Swart"/>
            <person name="Singh M."/>
            <person name="Singh A."/>
            <person name="Seah K."/>
            <person name="Emmerich C."/>
        </authorList>
    </citation>
    <scope>NUCLEOTIDE SEQUENCE</scope>
    <source>
        <strain evidence="5">DP1</strain>
    </source>
</reference>
<dbReference type="PANTHER" id="PTHR14493">
    <property type="entry name" value="UNKEMPT FAMILY MEMBER"/>
    <property type="match status" value="1"/>
</dbReference>
<name>A0AAD1XXF0_EUPCR</name>
<feature type="region of interest" description="Disordered" evidence="4">
    <location>
        <begin position="867"/>
        <end position="887"/>
    </location>
</feature>
<proteinExistence type="predicted"/>
<keyword evidence="6" id="KW-1185">Reference proteome</keyword>
<feature type="region of interest" description="Disordered" evidence="4">
    <location>
        <begin position="151"/>
        <end position="181"/>
    </location>
</feature>
<evidence type="ECO:0000256" key="1">
    <source>
        <dbReference type="ARBA" id="ARBA00022723"/>
    </source>
</evidence>
<accession>A0AAD1XXF0</accession>
<feature type="region of interest" description="Disordered" evidence="4">
    <location>
        <begin position="758"/>
        <end position="784"/>
    </location>
</feature>